<sequence>MQTECPHCHTVFHVKTSELSQADCQVRCGHCLAVFTAEDPLSLIQYPEVDSVAPLEEAPKQNEHEQNEQQLHEQEVGEPSRPAADTSAPLNLAMGSELGLNLGSEENEGTHTVADVIPPELRAEDRKAKTHTSLIKTALLALFILAGIIAGLLQYAYYNHESLIKNASLRPWFQTGCELIGCTLPQPEDSTLIFLSNKNIFTHPNTESALMVSASIINQAEFAQRYPIIELRFNNVRGEVIAARRFSAQEYLGIPVEQISQMQPDIPVNISLEIKDPGSEMISYDFDFL</sequence>
<keyword evidence="2" id="KW-0472">Membrane</keyword>
<dbReference type="InterPro" id="IPR021834">
    <property type="entry name" value="DUF3426"/>
</dbReference>
<evidence type="ECO:0000313" key="4">
    <source>
        <dbReference type="EMBL" id="VAW63744.1"/>
    </source>
</evidence>
<dbReference type="EMBL" id="UOFJ01000118">
    <property type="protein sequence ID" value="VAW63744.1"/>
    <property type="molecule type" value="Genomic_DNA"/>
</dbReference>
<proteinExistence type="predicted"/>
<feature type="transmembrane region" description="Helical" evidence="2">
    <location>
        <begin position="137"/>
        <end position="158"/>
    </location>
</feature>
<feature type="compositionally biased region" description="Basic and acidic residues" evidence="1">
    <location>
        <begin position="59"/>
        <end position="75"/>
    </location>
</feature>
<dbReference type="AlphaFoldDB" id="A0A3B0Y5A6"/>
<protein>
    <recommendedName>
        <fullName evidence="3">Zinc finger/thioredoxin putative domain-containing protein</fullName>
    </recommendedName>
</protein>
<dbReference type="Pfam" id="PF11906">
    <property type="entry name" value="DUF3426"/>
    <property type="match status" value="1"/>
</dbReference>
<evidence type="ECO:0000256" key="2">
    <source>
        <dbReference type="SAM" id="Phobius"/>
    </source>
</evidence>
<name>A0A3B0Y5A6_9ZZZZ</name>
<keyword evidence="2" id="KW-1133">Transmembrane helix</keyword>
<gene>
    <name evidence="4" type="ORF">MNBD_GAMMA10-446</name>
</gene>
<reference evidence="4" key="1">
    <citation type="submission" date="2018-06" db="EMBL/GenBank/DDBJ databases">
        <authorList>
            <person name="Zhirakovskaya E."/>
        </authorList>
    </citation>
    <scope>NUCLEOTIDE SEQUENCE</scope>
</reference>
<feature type="domain" description="Zinc finger/thioredoxin putative" evidence="3">
    <location>
        <begin position="1"/>
        <end position="37"/>
    </location>
</feature>
<evidence type="ECO:0000259" key="3">
    <source>
        <dbReference type="Pfam" id="PF13719"/>
    </source>
</evidence>
<keyword evidence="2" id="KW-0812">Transmembrane</keyword>
<dbReference type="InterPro" id="IPR011723">
    <property type="entry name" value="Znf/thioredoxin_put"/>
</dbReference>
<organism evidence="4">
    <name type="scientific">hydrothermal vent metagenome</name>
    <dbReference type="NCBI Taxonomy" id="652676"/>
    <lineage>
        <taxon>unclassified sequences</taxon>
        <taxon>metagenomes</taxon>
        <taxon>ecological metagenomes</taxon>
    </lineage>
</organism>
<evidence type="ECO:0000256" key="1">
    <source>
        <dbReference type="SAM" id="MobiDB-lite"/>
    </source>
</evidence>
<accession>A0A3B0Y5A6</accession>
<dbReference type="Pfam" id="PF13719">
    <property type="entry name" value="Zn_ribbon_5"/>
    <property type="match status" value="1"/>
</dbReference>
<dbReference type="NCBIfam" id="TIGR02098">
    <property type="entry name" value="MJ0042_CXXC"/>
    <property type="match status" value="1"/>
</dbReference>
<feature type="region of interest" description="Disordered" evidence="1">
    <location>
        <begin position="59"/>
        <end position="88"/>
    </location>
</feature>